<evidence type="ECO:0000313" key="9">
    <source>
        <dbReference type="EMBL" id="KAL3285614.1"/>
    </source>
</evidence>
<feature type="region of interest" description="Disordered" evidence="8">
    <location>
        <begin position="1"/>
        <end position="26"/>
    </location>
</feature>
<evidence type="ECO:0000313" key="10">
    <source>
        <dbReference type="Proteomes" id="UP001516400"/>
    </source>
</evidence>
<comment type="caution">
    <text evidence="9">The sequence shown here is derived from an EMBL/GenBank/DDBJ whole genome shotgun (WGS) entry which is preliminary data.</text>
</comment>
<feature type="compositionally biased region" description="Basic and acidic residues" evidence="8">
    <location>
        <begin position="72"/>
        <end position="85"/>
    </location>
</feature>
<feature type="region of interest" description="Disordered" evidence="8">
    <location>
        <begin position="65"/>
        <end position="111"/>
    </location>
</feature>
<keyword evidence="7" id="KW-0175">Coiled coil</keyword>
<evidence type="ECO:0000256" key="2">
    <source>
        <dbReference type="ARBA" id="ARBA00009418"/>
    </source>
</evidence>
<dbReference type="Pfam" id="PF06102">
    <property type="entry name" value="RRP36"/>
    <property type="match status" value="1"/>
</dbReference>
<dbReference type="Proteomes" id="UP001516400">
    <property type="component" value="Unassembled WGS sequence"/>
</dbReference>
<evidence type="ECO:0000256" key="7">
    <source>
        <dbReference type="SAM" id="Coils"/>
    </source>
</evidence>
<dbReference type="InterPro" id="IPR009292">
    <property type="entry name" value="RRP36"/>
</dbReference>
<comment type="function">
    <text evidence="6">Component of the 90S pre-ribosome involved in the maturation of rRNAs. Required for early cleavages of the pre-RNAs in the 40S ribosomal subunit maturation pathway.</text>
</comment>
<name>A0ABD2P3W1_9CUCU</name>
<evidence type="ECO:0000256" key="1">
    <source>
        <dbReference type="ARBA" id="ARBA00004604"/>
    </source>
</evidence>
<dbReference type="PANTHER" id="PTHR21738">
    <property type="entry name" value="RIBOSOMAL RNA PROCESSING PROTEIN 36 HOMOLOG"/>
    <property type="match status" value="1"/>
</dbReference>
<accession>A0ABD2P3W1</accession>
<keyword evidence="10" id="KW-1185">Reference proteome</keyword>
<sequence length="214" mass="25846">MSSENEFESDNVSSSSEEDENLLKSDLDRIQVREKLSTMSFEDIQKLKEKIGSKLYNETVFDTKKRKSQTTFKRENKNRPREMSSKIRIKVKNSVNVAKKPTPRDPRFDSLCGEYDEKSFKTNYKFINTLRKKEKKELEDELENTTDFDRKKQIKYLLQRMDNQIREHEKKEKLEQQKLEEKREMRLQLQRGEKPVYKRKSEKKLVISYKNMKN</sequence>
<gene>
    <name evidence="9" type="ORF">HHI36_000143</name>
</gene>
<evidence type="ECO:0000256" key="5">
    <source>
        <dbReference type="ARBA" id="ARBA00023242"/>
    </source>
</evidence>
<dbReference type="GO" id="GO:0005730">
    <property type="term" value="C:nucleolus"/>
    <property type="evidence" value="ECO:0007669"/>
    <property type="project" value="UniProtKB-SubCell"/>
</dbReference>
<keyword evidence="5 6" id="KW-0539">Nucleus</keyword>
<keyword evidence="6" id="KW-0687">Ribonucleoprotein</keyword>
<comment type="subunit">
    <text evidence="6">Associates with 90S and pre-40S pre-ribosomal particles.</text>
</comment>
<evidence type="ECO:0000256" key="8">
    <source>
        <dbReference type="SAM" id="MobiDB-lite"/>
    </source>
</evidence>
<dbReference type="AlphaFoldDB" id="A0ABD2P3W1"/>
<dbReference type="GO" id="GO:0006364">
    <property type="term" value="P:rRNA processing"/>
    <property type="evidence" value="ECO:0007669"/>
    <property type="project" value="UniProtKB-UniRule"/>
</dbReference>
<evidence type="ECO:0000256" key="4">
    <source>
        <dbReference type="ARBA" id="ARBA00022552"/>
    </source>
</evidence>
<comment type="similarity">
    <text evidence="2 6">Belongs to the RRP36 family.</text>
</comment>
<proteinExistence type="inferred from homology"/>
<dbReference type="PANTHER" id="PTHR21738:SF0">
    <property type="entry name" value="RIBOSOMAL RNA PROCESSING PROTEIN 36 HOMOLOG"/>
    <property type="match status" value="1"/>
</dbReference>
<keyword evidence="3 6" id="KW-0690">Ribosome biogenesis</keyword>
<organism evidence="9 10">
    <name type="scientific">Cryptolaemus montrouzieri</name>
    <dbReference type="NCBI Taxonomy" id="559131"/>
    <lineage>
        <taxon>Eukaryota</taxon>
        <taxon>Metazoa</taxon>
        <taxon>Ecdysozoa</taxon>
        <taxon>Arthropoda</taxon>
        <taxon>Hexapoda</taxon>
        <taxon>Insecta</taxon>
        <taxon>Pterygota</taxon>
        <taxon>Neoptera</taxon>
        <taxon>Endopterygota</taxon>
        <taxon>Coleoptera</taxon>
        <taxon>Polyphaga</taxon>
        <taxon>Cucujiformia</taxon>
        <taxon>Coccinelloidea</taxon>
        <taxon>Coccinellidae</taxon>
        <taxon>Scymninae</taxon>
        <taxon>Scymnini</taxon>
        <taxon>Cryptolaemus</taxon>
    </lineage>
</organism>
<keyword evidence="4 6" id="KW-0698">rRNA processing</keyword>
<reference evidence="9 10" key="1">
    <citation type="journal article" date="2021" name="BMC Biol.">
        <title>Horizontally acquired antibacterial genes associated with adaptive radiation of ladybird beetles.</title>
        <authorList>
            <person name="Li H.S."/>
            <person name="Tang X.F."/>
            <person name="Huang Y.H."/>
            <person name="Xu Z.Y."/>
            <person name="Chen M.L."/>
            <person name="Du X.Y."/>
            <person name="Qiu B.Y."/>
            <person name="Chen P.T."/>
            <person name="Zhang W."/>
            <person name="Slipinski A."/>
            <person name="Escalona H.E."/>
            <person name="Waterhouse R.M."/>
            <person name="Zwick A."/>
            <person name="Pang H."/>
        </authorList>
    </citation>
    <scope>NUCLEOTIDE SEQUENCE [LARGE SCALE GENOMIC DNA]</scope>
    <source>
        <strain evidence="9">SYSU2018</strain>
    </source>
</reference>
<feature type="coiled-coil region" evidence="7">
    <location>
        <begin position="151"/>
        <end position="191"/>
    </location>
</feature>
<dbReference type="EMBL" id="JABFTP020000185">
    <property type="protein sequence ID" value="KAL3285614.1"/>
    <property type="molecule type" value="Genomic_DNA"/>
</dbReference>
<evidence type="ECO:0000256" key="3">
    <source>
        <dbReference type="ARBA" id="ARBA00022517"/>
    </source>
</evidence>
<dbReference type="GO" id="GO:1990904">
    <property type="term" value="C:ribonucleoprotein complex"/>
    <property type="evidence" value="ECO:0007669"/>
    <property type="project" value="UniProtKB-KW"/>
</dbReference>
<evidence type="ECO:0000256" key="6">
    <source>
        <dbReference type="RuleBase" id="RU368027"/>
    </source>
</evidence>
<comment type="subcellular location">
    <subcellularLocation>
        <location evidence="1 6">Nucleus</location>
        <location evidence="1 6">Nucleolus</location>
    </subcellularLocation>
</comment>
<protein>
    <recommendedName>
        <fullName evidence="6">rRNA biogenesis protein RRP36</fullName>
    </recommendedName>
</protein>